<sequence length="211" mass="22285">MTDLSFTEVFGNALHGSPTVVVGLGAEPVALPVDMWTRPADAVDRAMVALCVDSTLDIGCGPGRMTHALQEAGHVALGIDVVDAAVTLTRQRGASALCRDVFRRVPGEGRWETVLLADGNIGIGGDPVTLLQRVLTLLAPGGRVVVEVTGPGTGLVQSWAVLDAEGQRSRPFRWATLGLDDLEAVAEQAGLAILDVHHLEDRWVAVLWDAD</sequence>
<accession>A0A1H4QGN2</accession>
<dbReference type="CDD" id="cd02440">
    <property type="entry name" value="AdoMet_MTases"/>
    <property type="match status" value="1"/>
</dbReference>
<dbReference type="EMBL" id="FNRT01000002">
    <property type="protein sequence ID" value="SEC18678.1"/>
    <property type="molecule type" value="Genomic_DNA"/>
</dbReference>
<dbReference type="GO" id="GO:0008168">
    <property type="term" value="F:methyltransferase activity"/>
    <property type="evidence" value="ECO:0007669"/>
    <property type="project" value="UniProtKB-KW"/>
</dbReference>
<dbReference type="AlphaFoldDB" id="A0A1H4QGN2"/>
<dbReference type="InterPro" id="IPR029063">
    <property type="entry name" value="SAM-dependent_MTases_sf"/>
</dbReference>
<organism evidence="1 2">
    <name type="scientific">Nocardioides exalbidus</name>
    <dbReference type="NCBI Taxonomy" id="402596"/>
    <lineage>
        <taxon>Bacteria</taxon>
        <taxon>Bacillati</taxon>
        <taxon>Actinomycetota</taxon>
        <taxon>Actinomycetes</taxon>
        <taxon>Propionibacteriales</taxon>
        <taxon>Nocardioidaceae</taxon>
        <taxon>Nocardioides</taxon>
    </lineage>
</organism>
<dbReference type="STRING" id="402596.SAMN04489844_1841"/>
<gene>
    <name evidence="1" type="ORF">SAMN04489844_1841</name>
</gene>
<evidence type="ECO:0000313" key="2">
    <source>
        <dbReference type="Proteomes" id="UP000198742"/>
    </source>
</evidence>
<protein>
    <submittedName>
        <fullName evidence="1">Methyltransferase domain-containing protein</fullName>
    </submittedName>
</protein>
<evidence type="ECO:0000313" key="1">
    <source>
        <dbReference type="EMBL" id="SEC18678.1"/>
    </source>
</evidence>
<name>A0A1H4QGN2_9ACTN</name>
<keyword evidence="1" id="KW-0489">Methyltransferase</keyword>
<dbReference type="Gene3D" id="3.40.50.150">
    <property type="entry name" value="Vaccinia Virus protein VP39"/>
    <property type="match status" value="1"/>
</dbReference>
<keyword evidence="2" id="KW-1185">Reference proteome</keyword>
<proteinExistence type="predicted"/>
<dbReference type="RefSeq" id="WP_217630299.1">
    <property type="nucleotide sequence ID" value="NZ_FNRT01000002.1"/>
</dbReference>
<dbReference type="Proteomes" id="UP000198742">
    <property type="component" value="Unassembled WGS sequence"/>
</dbReference>
<keyword evidence="1" id="KW-0808">Transferase</keyword>
<dbReference type="Pfam" id="PF13489">
    <property type="entry name" value="Methyltransf_23"/>
    <property type="match status" value="1"/>
</dbReference>
<reference evidence="2" key="1">
    <citation type="submission" date="2016-10" db="EMBL/GenBank/DDBJ databases">
        <authorList>
            <person name="Varghese N."/>
            <person name="Submissions S."/>
        </authorList>
    </citation>
    <scope>NUCLEOTIDE SEQUENCE [LARGE SCALE GENOMIC DNA]</scope>
    <source>
        <strain evidence="2">DSM 22017</strain>
    </source>
</reference>
<dbReference type="SUPFAM" id="SSF53335">
    <property type="entry name" value="S-adenosyl-L-methionine-dependent methyltransferases"/>
    <property type="match status" value="1"/>
</dbReference>
<dbReference type="GO" id="GO:0032259">
    <property type="term" value="P:methylation"/>
    <property type="evidence" value="ECO:0007669"/>
    <property type="project" value="UniProtKB-KW"/>
</dbReference>